<evidence type="ECO:0000313" key="11">
    <source>
        <dbReference type="EMBL" id="MDQ0174823.1"/>
    </source>
</evidence>
<dbReference type="Gene3D" id="1.10.1200.10">
    <property type="entry name" value="ACP-like"/>
    <property type="match status" value="1"/>
</dbReference>
<dbReference type="HAMAP" id="MF_01217">
    <property type="entry name" value="Acyl_carrier"/>
    <property type="match status" value="1"/>
</dbReference>
<keyword evidence="6 7" id="KW-0275">Fatty acid biosynthesis</keyword>
<dbReference type="NCBIfam" id="NF002150">
    <property type="entry name" value="PRK00982.1-4"/>
    <property type="match status" value="1"/>
</dbReference>
<reference evidence="11 12" key="1">
    <citation type="submission" date="2023-07" db="EMBL/GenBank/DDBJ databases">
        <title>Genomic Encyclopedia of Type Strains, Phase IV (KMG-IV): sequencing the most valuable type-strain genomes for metagenomic binning, comparative biology and taxonomic classification.</title>
        <authorList>
            <person name="Goeker M."/>
        </authorList>
    </citation>
    <scope>NUCLEOTIDE SEQUENCE [LARGE SCALE GENOMIC DNA]</scope>
    <source>
        <strain evidence="11 12">DSM 23837</strain>
    </source>
</reference>
<accession>A0ABT9WNG1</accession>
<dbReference type="RefSeq" id="WP_307226622.1">
    <property type="nucleotide sequence ID" value="NZ_JAUSTT010000003.1"/>
</dbReference>
<organism evidence="11 12">
    <name type="scientific">Bacillus chungangensis</name>
    <dbReference type="NCBI Taxonomy" id="587633"/>
    <lineage>
        <taxon>Bacteria</taxon>
        <taxon>Bacillati</taxon>
        <taxon>Bacillota</taxon>
        <taxon>Bacilli</taxon>
        <taxon>Bacillales</taxon>
        <taxon>Bacillaceae</taxon>
        <taxon>Bacillus</taxon>
    </lineage>
</organism>
<feature type="domain" description="Carrier" evidence="10">
    <location>
        <begin position="1"/>
        <end position="79"/>
    </location>
</feature>
<dbReference type="InterPro" id="IPR036736">
    <property type="entry name" value="ACP-like_sf"/>
</dbReference>
<sequence>MTKEEIFQIGKEVILEKLAIKNSEIHLTSSLKNDLGADSLDVVELVMELEDKFELEIPDEDAKSFITVENVIDYIHRNIQEKSEIPT</sequence>
<comment type="pathway">
    <text evidence="7 9">Lipid metabolism; fatty acid biosynthesis.</text>
</comment>
<keyword evidence="7" id="KW-0963">Cytoplasm</keyword>
<dbReference type="InterPro" id="IPR003231">
    <property type="entry name" value="ACP"/>
</dbReference>
<dbReference type="NCBIfam" id="NF002148">
    <property type="entry name" value="PRK00982.1-2"/>
    <property type="match status" value="1"/>
</dbReference>
<evidence type="ECO:0000256" key="8">
    <source>
        <dbReference type="NCBIfam" id="TIGR00517"/>
    </source>
</evidence>
<evidence type="ECO:0000256" key="3">
    <source>
        <dbReference type="ARBA" id="ARBA00022553"/>
    </source>
</evidence>
<proteinExistence type="inferred from homology"/>
<evidence type="ECO:0000256" key="7">
    <source>
        <dbReference type="HAMAP-Rule" id="MF_01217"/>
    </source>
</evidence>
<gene>
    <name evidence="7" type="primary">acpP</name>
    <name evidence="11" type="ORF">J2S08_000657</name>
</gene>
<dbReference type="PROSITE" id="PS00012">
    <property type="entry name" value="PHOSPHOPANTETHEINE"/>
    <property type="match status" value="1"/>
</dbReference>
<evidence type="ECO:0000256" key="5">
    <source>
        <dbReference type="ARBA" id="ARBA00023098"/>
    </source>
</evidence>
<evidence type="ECO:0000256" key="9">
    <source>
        <dbReference type="RuleBase" id="RU003545"/>
    </source>
</evidence>
<evidence type="ECO:0000256" key="2">
    <source>
        <dbReference type="ARBA" id="ARBA00022516"/>
    </source>
</evidence>
<dbReference type="InterPro" id="IPR009081">
    <property type="entry name" value="PP-bd_ACP"/>
</dbReference>
<dbReference type="Pfam" id="PF00550">
    <property type="entry name" value="PP-binding"/>
    <property type="match status" value="1"/>
</dbReference>
<feature type="modified residue" description="O-(pantetheine 4'-phosphoryl)serine" evidence="7">
    <location>
        <position position="39"/>
    </location>
</feature>
<dbReference type="Proteomes" id="UP001223586">
    <property type="component" value="Unassembled WGS sequence"/>
</dbReference>
<protein>
    <recommendedName>
        <fullName evidence="7 8">Acyl carrier protein</fullName>
        <shortName evidence="7">ACP</shortName>
    </recommendedName>
</protein>
<evidence type="ECO:0000256" key="1">
    <source>
        <dbReference type="ARBA" id="ARBA00022450"/>
    </source>
</evidence>
<dbReference type="EMBL" id="JAUSTT010000003">
    <property type="protein sequence ID" value="MDQ0174823.1"/>
    <property type="molecule type" value="Genomic_DNA"/>
</dbReference>
<dbReference type="NCBIfam" id="TIGR00517">
    <property type="entry name" value="acyl_carrier"/>
    <property type="match status" value="1"/>
</dbReference>
<evidence type="ECO:0000313" key="12">
    <source>
        <dbReference type="Proteomes" id="UP001223586"/>
    </source>
</evidence>
<keyword evidence="4 7" id="KW-0276">Fatty acid metabolism</keyword>
<dbReference type="PROSITE" id="PS50075">
    <property type="entry name" value="CARRIER"/>
    <property type="match status" value="1"/>
</dbReference>
<keyword evidence="2 7" id="KW-0444">Lipid biosynthesis</keyword>
<comment type="caution">
    <text evidence="11">The sequence shown here is derived from an EMBL/GenBank/DDBJ whole genome shotgun (WGS) entry which is preliminary data.</text>
</comment>
<keyword evidence="5 7" id="KW-0443">Lipid metabolism</keyword>
<comment type="PTM">
    <text evidence="9">4'-phosphopantetheine is transferred from CoA to a specific serine of apo-ACP by acpS.</text>
</comment>
<dbReference type="InterPro" id="IPR006162">
    <property type="entry name" value="Ppantetheine_attach_site"/>
</dbReference>
<comment type="function">
    <text evidence="7 9">Carrier of the growing fatty acid chain in fatty acid biosynthesis.</text>
</comment>
<comment type="PTM">
    <text evidence="7">4'-phosphopantetheine is transferred from CoA to a specific serine of apo-ACP by AcpS. This modification is essential for activity because fatty acids are bound in thioester linkage to the sulfhydryl of the prosthetic group.</text>
</comment>
<keyword evidence="1 7" id="KW-0596">Phosphopantetheine</keyword>
<evidence type="ECO:0000256" key="6">
    <source>
        <dbReference type="ARBA" id="ARBA00023160"/>
    </source>
</evidence>
<dbReference type="PANTHER" id="PTHR20863">
    <property type="entry name" value="ACYL CARRIER PROTEIN"/>
    <property type="match status" value="1"/>
</dbReference>
<dbReference type="PANTHER" id="PTHR20863:SF76">
    <property type="entry name" value="CARRIER DOMAIN-CONTAINING PROTEIN"/>
    <property type="match status" value="1"/>
</dbReference>
<name>A0ABT9WNG1_9BACI</name>
<comment type="subcellular location">
    <subcellularLocation>
        <location evidence="7">Cytoplasm</location>
    </subcellularLocation>
</comment>
<evidence type="ECO:0000256" key="4">
    <source>
        <dbReference type="ARBA" id="ARBA00022832"/>
    </source>
</evidence>
<evidence type="ECO:0000259" key="10">
    <source>
        <dbReference type="PROSITE" id="PS50075"/>
    </source>
</evidence>
<keyword evidence="3 7" id="KW-0597">Phosphoprotein</keyword>
<keyword evidence="12" id="KW-1185">Reference proteome</keyword>
<comment type="similarity">
    <text evidence="7">Belongs to the acyl carrier protein (ACP) family.</text>
</comment>
<dbReference type="SUPFAM" id="SSF47336">
    <property type="entry name" value="ACP-like"/>
    <property type="match status" value="1"/>
</dbReference>